<dbReference type="Gene3D" id="3.40.1380.10">
    <property type="match status" value="1"/>
</dbReference>
<keyword evidence="7" id="KW-0472">Membrane</keyword>
<keyword evidence="9" id="KW-0066">ATP synthesis</keyword>
<evidence type="ECO:0000256" key="7">
    <source>
        <dbReference type="ARBA" id="ARBA00023136"/>
    </source>
</evidence>
<evidence type="ECO:0000256" key="4">
    <source>
        <dbReference type="ARBA" id="ARBA00022448"/>
    </source>
</evidence>
<dbReference type="SUPFAM" id="SSF52943">
    <property type="entry name" value="ATP synthase (F1-ATPase), gamma subunit"/>
    <property type="match status" value="1"/>
</dbReference>
<evidence type="ECO:0000313" key="10">
    <source>
        <dbReference type="EMBL" id="BCN94089.1"/>
    </source>
</evidence>
<accession>A0ABN6CZP1</accession>
<evidence type="ECO:0000256" key="1">
    <source>
        <dbReference type="ARBA" id="ARBA00003456"/>
    </source>
</evidence>
<dbReference type="Pfam" id="PF00231">
    <property type="entry name" value="ATP-synt"/>
    <property type="match status" value="1"/>
</dbReference>
<evidence type="ECO:0000313" key="11">
    <source>
        <dbReference type="Proteomes" id="UP001054820"/>
    </source>
</evidence>
<keyword evidence="6" id="KW-0406">Ion transport</keyword>
<protein>
    <recommendedName>
        <fullName evidence="12">F0F1 ATP synthase subunit gamma</fullName>
    </recommendedName>
</protein>
<sequence>MAFRHDLELHRSKLQDIRSIMHSMKTLANMETHKLERRIRAQQAIAENINQMAKDFLDAYPQGLPVTPLQSALNVVLLIGSERGFCGDFNGQIWQTFQAQFDQYAEKSLKLESESSSEPQVIAIGGKLQTFLSGVVSSEPDRFSSTVRYLQGADVTEEIAHVVESIANILEAANERSQPVELVAIYHEPLKQRIITEPLLPPFKGLVEQPDSSAITSSKGRATQQPILNLNPVDFYLELTEQFVAQSIQRILTSSLMAENQSRIQHLENATRHLDKKNEELLIKSNALRQEEIIEEIEIILLNQSSA</sequence>
<evidence type="ECO:0000256" key="9">
    <source>
        <dbReference type="ARBA" id="ARBA00023310"/>
    </source>
</evidence>
<dbReference type="InterPro" id="IPR000131">
    <property type="entry name" value="ATP_synth_F1_gsu"/>
</dbReference>
<evidence type="ECO:0000256" key="6">
    <source>
        <dbReference type="ARBA" id="ARBA00023065"/>
    </source>
</evidence>
<keyword evidence="5" id="KW-0375">Hydrogen ion transport</keyword>
<evidence type="ECO:0000256" key="8">
    <source>
        <dbReference type="ARBA" id="ARBA00023196"/>
    </source>
</evidence>
<keyword evidence="11" id="KW-1185">Reference proteome</keyword>
<name>A0ABN6CZP1_9GAMM</name>
<dbReference type="Gene3D" id="1.10.287.80">
    <property type="entry name" value="ATP synthase, gamma subunit, helix hairpin domain"/>
    <property type="match status" value="1"/>
</dbReference>
<comment type="similarity">
    <text evidence="3">Belongs to the ATPase gamma chain family.</text>
</comment>
<evidence type="ECO:0008006" key="12">
    <source>
        <dbReference type="Google" id="ProtNLM"/>
    </source>
</evidence>
<proteinExistence type="inferred from homology"/>
<keyword evidence="8" id="KW-0139">CF(1)</keyword>
<dbReference type="RefSeq" id="WP_237261563.1">
    <property type="nucleotide sequence ID" value="NZ_AP024202.1"/>
</dbReference>
<evidence type="ECO:0000256" key="3">
    <source>
        <dbReference type="ARBA" id="ARBA00007681"/>
    </source>
</evidence>
<keyword evidence="4" id="KW-0813">Transport</keyword>
<comment type="function">
    <text evidence="1">Produces ATP from ADP in the presence of a proton gradient across the membrane. The gamma chain is believed to be important in regulating ATPase activity and the flow of protons through the CF(0) complex.</text>
</comment>
<dbReference type="Proteomes" id="UP001054820">
    <property type="component" value="Chromosome"/>
</dbReference>
<gene>
    <name evidence="10" type="ORF">THMIRHAM_18740</name>
</gene>
<dbReference type="EMBL" id="AP024202">
    <property type="protein sequence ID" value="BCN94089.1"/>
    <property type="molecule type" value="Genomic_DNA"/>
</dbReference>
<evidence type="ECO:0000256" key="2">
    <source>
        <dbReference type="ARBA" id="ARBA00004170"/>
    </source>
</evidence>
<organism evidence="10 11">
    <name type="scientific">Thiomicrorhabdus immobilis</name>
    <dbReference type="NCBI Taxonomy" id="2791037"/>
    <lineage>
        <taxon>Bacteria</taxon>
        <taxon>Pseudomonadati</taxon>
        <taxon>Pseudomonadota</taxon>
        <taxon>Gammaproteobacteria</taxon>
        <taxon>Thiotrichales</taxon>
        <taxon>Piscirickettsiaceae</taxon>
        <taxon>Thiomicrorhabdus</taxon>
    </lineage>
</organism>
<dbReference type="InterPro" id="IPR035968">
    <property type="entry name" value="ATP_synth_F1_ATPase_gsu"/>
</dbReference>
<comment type="subcellular location">
    <subcellularLocation>
        <location evidence="2">Membrane</location>
        <topology evidence="2">Peripheral membrane protein</topology>
    </subcellularLocation>
</comment>
<dbReference type="PRINTS" id="PR00126">
    <property type="entry name" value="ATPASEGAMMA"/>
</dbReference>
<reference evidence="10" key="1">
    <citation type="journal article" date="2022" name="Arch. Microbiol.">
        <title>Thiomicrorhabdus immobilis sp. nov., a mesophilic sulfur-oxidizing bacterium isolated from sediment of a brackish lake in northern Japan.</title>
        <authorList>
            <person name="Kojima H."/>
            <person name="Mochizuki J."/>
            <person name="Kanda M."/>
            <person name="Watanabe T."/>
            <person name="Fukui M."/>
        </authorList>
    </citation>
    <scope>NUCLEOTIDE SEQUENCE</scope>
    <source>
        <strain evidence="10">Am19</strain>
    </source>
</reference>
<evidence type="ECO:0000256" key="5">
    <source>
        <dbReference type="ARBA" id="ARBA00022781"/>
    </source>
</evidence>